<evidence type="ECO:0000256" key="4">
    <source>
        <dbReference type="ARBA" id="ARBA00022519"/>
    </source>
</evidence>
<evidence type="ECO:0000256" key="1">
    <source>
        <dbReference type="ARBA" id="ARBA00004429"/>
    </source>
</evidence>
<dbReference type="KEGG" id="pmar:B0X71_02560"/>
<reference evidence="10 11" key="1">
    <citation type="submission" date="2017-02" db="EMBL/GenBank/DDBJ databases">
        <title>The complete genomic sequence of a novel cold adapted crude oil-degrading bacterium Planococcus qaidamina Y42.</title>
        <authorList>
            <person name="Yang R."/>
        </authorList>
    </citation>
    <scope>NUCLEOTIDE SEQUENCE [LARGE SCALE GENOMIC DNA]</scope>
    <source>
        <strain evidence="10 11">Y42</strain>
    </source>
</reference>
<feature type="transmembrane region" description="Helical" evidence="8">
    <location>
        <begin position="269"/>
        <end position="293"/>
    </location>
</feature>
<dbReference type="GO" id="GO:0005886">
    <property type="term" value="C:plasma membrane"/>
    <property type="evidence" value="ECO:0007669"/>
    <property type="project" value="UniProtKB-SubCell"/>
</dbReference>
<dbReference type="Gene3D" id="1.20.1250.20">
    <property type="entry name" value="MFS general substrate transporter like domains"/>
    <property type="match status" value="2"/>
</dbReference>
<dbReference type="InterPro" id="IPR026032">
    <property type="entry name" value="HcaT-like"/>
</dbReference>
<keyword evidence="2" id="KW-0813">Transport</keyword>
<evidence type="ECO:0000259" key="9">
    <source>
        <dbReference type="Pfam" id="PF12832"/>
    </source>
</evidence>
<sequence length="385" mass="42634">MDNQKWLSQNFFAFFFTWGVFLPYWTGWLTNDKGLSVVDASVIMGAGMVARAVSTLVLFPLATRYLPLSNVLRWFVALSLASFIFYLFFDTYTALFVITVVFNLFYPNLLPATESGASILMQAERVNYGHSRSFGSLGYTIALLLVGGAVAVWQEEAILWLMFGGLILMAAVQFQRAPAVLLTSPSLERSGNYALAELIRRPVFLIALSAAVLLQGAHASYYNYGFIYLQDLGVSGIYIGVILNIAVLIEILFFAKADSLFAKWSISSMFLLAGIGSIVRWLMIFLFPSVWVFILSQTLHAVSFGVAHFAFIRFIFRELPARHIPAAQGLYAAFAMSLSIALLTFLGGYLYEWSPGLAFLGMAVFSSPAVLIVLCFRSQLDARGD</sequence>
<gene>
    <name evidence="10" type="ORF">B0X71_02560</name>
</gene>
<feature type="transmembrane region" description="Helical" evidence="8">
    <location>
        <begin position="71"/>
        <end position="89"/>
    </location>
</feature>
<feature type="transmembrane region" description="Helical" evidence="8">
    <location>
        <begin position="95"/>
        <end position="113"/>
    </location>
</feature>
<keyword evidence="3" id="KW-1003">Cell membrane</keyword>
<organism evidence="10 11">
    <name type="scientific">Planococcus lenghuensis</name>
    <dbReference type="NCBI Taxonomy" id="2213202"/>
    <lineage>
        <taxon>Bacteria</taxon>
        <taxon>Bacillati</taxon>
        <taxon>Bacillota</taxon>
        <taxon>Bacilli</taxon>
        <taxon>Bacillales</taxon>
        <taxon>Caryophanaceae</taxon>
        <taxon>Planococcus</taxon>
    </lineage>
</organism>
<dbReference type="Proteomes" id="UP000188184">
    <property type="component" value="Chromosome"/>
</dbReference>
<evidence type="ECO:0000313" key="11">
    <source>
        <dbReference type="Proteomes" id="UP000188184"/>
    </source>
</evidence>
<keyword evidence="6 8" id="KW-1133">Transmembrane helix</keyword>
<dbReference type="PIRSF" id="PIRSF004925">
    <property type="entry name" value="HcaT"/>
    <property type="match status" value="1"/>
</dbReference>
<evidence type="ECO:0000256" key="8">
    <source>
        <dbReference type="SAM" id="Phobius"/>
    </source>
</evidence>
<feature type="transmembrane region" description="Helical" evidence="8">
    <location>
        <begin position="159"/>
        <end position="182"/>
    </location>
</feature>
<feature type="domain" description="Major facilitator superfamily associated" evidence="9">
    <location>
        <begin position="6"/>
        <end position="354"/>
    </location>
</feature>
<keyword evidence="5 8" id="KW-0812">Transmembrane</keyword>
<dbReference type="GO" id="GO:0015528">
    <property type="term" value="F:lactose:proton symporter activity"/>
    <property type="evidence" value="ECO:0007669"/>
    <property type="project" value="TreeGrafter"/>
</dbReference>
<comment type="subcellular location">
    <subcellularLocation>
        <location evidence="1">Cell inner membrane</location>
        <topology evidence="1">Multi-pass membrane protein</topology>
    </subcellularLocation>
</comment>
<feature type="transmembrane region" description="Helical" evidence="8">
    <location>
        <begin position="37"/>
        <end position="59"/>
    </location>
</feature>
<proteinExistence type="predicted"/>
<feature type="transmembrane region" description="Helical" evidence="8">
    <location>
        <begin position="357"/>
        <end position="376"/>
    </location>
</feature>
<dbReference type="PANTHER" id="PTHR23522:SF10">
    <property type="entry name" value="3-PHENYLPROPIONIC ACID TRANSPORTER-RELATED"/>
    <property type="match status" value="1"/>
</dbReference>
<evidence type="ECO:0000256" key="7">
    <source>
        <dbReference type="ARBA" id="ARBA00023136"/>
    </source>
</evidence>
<accession>A0A1Q2KV67</accession>
<evidence type="ECO:0000313" key="10">
    <source>
        <dbReference type="EMBL" id="AQQ52115.1"/>
    </source>
</evidence>
<feature type="transmembrane region" description="Helical" evidence="8">
    <location>
        <begin position="203"/>
        <end position="224"/>
    </location>
</feature>
<dbReference type="RefSeq" id="WP_077587987.1">
    <property type="nucleotide sequence ID" value="NZ_CP019640.1"/>
</dbReference>
<protein>
    <submittedName>
        <fullName evidence="10">3-phenylpropionic acid transporter</fullName>
    </submittedName>
</protein>
<name>A0A1Q2KV67_9BACL</name>
<evidence type="ECO:0000256" key="2">
    <source>
        <dbReference type="ARBA" id="ARBA00022448"/>
    </source>
</evidence>
<feature type="transmembrane region" description="Helical" evidence="8">
    <location>
        <begin position="236"/>
        <end position="257"/>
    </location>
</feature>
<dbReference type="NCBIfam" id="NF008346">
    <property type="entry name" value="PRK11128.1"/>
    <property type="match status" value="1"/>
</dbReference>
<evidence type="ECO:0000256" key="3">
    <source>
        <dbReference type="ARBA" id="ARBA00022475"/>
    </source>
</evidence>
<dbReference type="AlphaFoldDB" id="A0A1Q2KV67"/>
<evidence type="ECO:0000256" key="6">
    <source>
        <dbReference type="ARBA" id="ARBA00022989"/>
    </source>
</evidence>
<dbReference type="EMBL" id="CP019640">
    <property type="protein sequence ID" value="AQQ52115.1"/>
    <property type="molecule type" value="Genomic_DNA"/>
</dbReference>
<keyword evidence="4" id="KW-0997">Cell inner membrane</keyword>
<dbReference type="OrthoDB" id="9150135at2"/>
<feature type="transmembrane region" description="Helical" evidence="8">
    <location>
        <begin position="134"/>
        <end position="153"/>
    </location>
</feature>
<dbReference type="GO" id="GO:0030395">
    <property type="term" value="F:lactose binding"/>
    <property type="evidence" value="ECO:0007669"/>
    <property type="project" value="TreeGrafter"/>
</dbReference>
<feature type="transmembrane region" description="Helical" evidence="8">
    <location>
        <begin position="299"/>
        <end position="316"/>
    </location>
</feature>
<feature type="transmembrane region" description="Helical" evidence="8">
    <location>
        <begin position="7"/>
        <end position="25"/>
    </location>
</feature>
<keyword evidence="7 8" id="KW-0472">Membrane</keyword>
<dbReference type="InterPro" id="IPR036259">
    <property type="entry name" value="MFS_trans_sf"/>
</dbReference>
<keyword evidence="11" id="KW-1185">Reference proteome</keyword>
<dbReference type="InterPro" id="IPR024989">
    <property type="entry name" value="MFS_assoc_dom"/>
</dbReference>
<dbReference type="Pfam" id="PF12832">
    <property type="entry name" value="MFS_1_like"/>
    <property type="match status" value="1"/>
</dbReference>
<evidence type="ECO:0000256" key="5">
    <source>
        <dbReference type="ARBA" id="ARBA00022692"/>
    </source>
</evidence>
<dbReference type="PANTHER" id="PTHR23522">
    <property type="entry name" value="BLL5896 PROTEIN"/>
    <property type="match status" value="1"/>
</dbReference>
<dbReference type="SUPFAM" id="SSF103473">
    <property type="entry name" value="MFS general substrate transporter"/>
    <property type="match status" value="1"/>
</dbReference>
<feature type="transmembrane region" description="Helical" evidence="8">
    <location>
        <begin position="328"/>
        <end position="351"/>
    </location>
</feature>